<comment type="function">
    <text evidence="1">Required for the efficient initiation of filament assembly.</text>
</comment>
<dbReference type="AlphaFoldDB" id="A0A4R6EFM2"/>
<organism evidence="4 5">
    <name type="scientific">Azoarcus indigens</name>
    <dbReference type="NCBI Taxonomy" id="29545"/>
    <lineage>
        <taxon>Bacteria</taxon>
        <taxon>Pseudomonadati</taxon>
        <taxon>Pseudomonadota</taxon>
        <taxon>Betaproteobacteria</taxon>
        <taxon>Rhodocyclales</taxon>
        <taxon>Zoogloeaceae</taxon>
        <taxon>Azoarcus</taxon>
    </lineage>
</organism>
<dbReference type="Proteomes" id="UP000295129">
    <property type="component" value="Unassembled WGS sequence"/>
</dbReference>
<sequence length="141" mass="15880">MKRKDLLLRLAAGIGADVADYNRLRGLLQEQFEAAVCHRSEAIAAVGEAIVALAGTLEARRQERVALAGRLSLEKGAEAMQRIFAMLPPNPRERLQASWQGLERLVRECKAMNQRNCNLLMEQHEIMQRVLNTEADTYVPR</sequence>
<dbReference type="GO" id="GO:0044780">
    <property type="term" value="P:bacterial-type flagellum assembly"/>
    <property type="evidence" value="ECO:0007669"/>
    <property type="project" value="InterPro"/>
</dbReference>
<evidence type="ECO:0000313" key="4">
    <source>
        <dbReference type="EMBL" id="TDN57084.1"/>
    </source>
</evidence>
<keyword evidence="3" id="KW-1005">Bacterial flagellum biogenesis</keyword>
<evidence type="ECO:0000256" key="2">
    <source>
        <dbReference type="ARBA" id="ARBA00007703"/>
    </source>
</evidence>
<dbReference type="OrthoDB" id="8595824at2"/>
<dbReference type="Pfam" id="PF05130">
    <property type="entry name" value="FlgN"/>
    <property type="match status" value="1"/>
</dbReference>
<name>A0A4R6EFM2_9RHOO</name>
<keyword evidence="4" id="KW-0282">Flagellum</keyword>
<dbReference type="Gene3D" id="1.20.58.300">
    <property type="entry name" value="FlgN-like"/>
    <property type="match status" value="1"/>
</dbReference>
<evidence type="ECO:0000256" key="1">
    <source>
        <dbReference type="ARBA" id="ARBA00002397"/>
    </source>
</evidence>
<evidence type="ECO:0000313" key="5">
    <source>
        <dbReference type="Proteomes" id="UP000295129"/>
    </source>
</evidence>
<reference evidence="4 5" key="1">
    <citation type="submission" date="2019-03" db="EMBL/GenBank/DDBJ databases">
        <title>Genomic Encyclopedia of Type Strains, Phase IV (KMG-IV): sequencing the most valuable type-strain genomes for metagenomic binning, comparative biology and taxonomic classification.</title>
        <authorList>
            <person name="Goeker M."/>
        </authorList>
    </citation>
    <scope>NUCLEOTIDE SEQUENCE [LARGE SCALE GENOMIC DNA]</scope>
    <source>
        <strain evidence="4 5">DSM 12121</strain>
    </source>
</reference>
<comment type="similarity">
    <text evidence="2">Belongs to the FlgN family.</text>
</comment>
<dbReference type="InterPro" id="IPR007809">
    <property type="entry name" value="FlgN-like"/>
</dbReference>
<dbReference type="InterPro" id="IPR036679">
    <property type="entry name" value="FlgN-like_sf"/>
</dbReference>
<comment type="caution">
    <text evidence="4">The sequence shown here is derived from an EMBL/GenBank/DDBJ whole genome shotgun (WGS) entry which is preliminary data.</text>
</comment>
<proteinExistence type="inferred from homology"/>
<dbReference type="SUPFAM" id="SSF140566">
    <property type="entry name" value="FlgN-like"/>
    <property type="match status" value="1"/>
</dbReference>
<keyword evidence="5" id="KW-1185">Reference proteome</keyword>
<evidence type="ECO:0000256" key="3">
    <source>
        <dbReference type="ARBA" id="ARBA00022795"/>
    </source>
</evidence>
<accession>A0A4R6EFM2</accession>
<gene>
    <name evidence="4" type="ORF">C7389_101468</name>
</gene>
<keyword evidence="4" id="KW-0969">Cilium</keyword>
<dbReference type="EMBL" id="SNVV01000001">
    <property type="protein sequence ID" value="TDN57084.1"/>
    <property type="molecule type" value="Genomic_DNA"/>
</dbReference>
<protein>
    <submittedName>
        <fullName evidence="4">Flagella synthesis protein FlgN</fullName>
    </submittedName>
</protein>
<keyword evidence="4" id="KW-0966">Cell projection</keyword>
<dbReference type="RefSeq" id="WP_133587940.1">
    <property type="nucleotide sequence ID" value="NZ_SNVV01000001.1"/>
</dbReference>